<evidence type="ECO:0000256" key="3">
    <source>
        <dbReference type="ARBA" id="ARBA00022448"/>
    </source>
</evidence>
<dbReference type="InterPro" id="IPR050490">
    <property type="entry name" value="Bact_solute-bd_prot1"/>
</dbReference>
<dbReference type="EMBL" id="RAQO01000006">
    <property type="protein sequence ID" value="RKF17910.1"/>
    <property type="molecule type" value="Genomic_DNA"/>
</dbReference>
<feature type="signal peptide" evidence="4">
    <location>
        <begin position="1"/>
        <end position="22"/>
    </location>
</feature>
<dbReference type="PANTHER" id="PTHR43649">
    <property type="entry name" value="ARABINOSE-BINDING PROTEIN-RELATED"/>
    <property type="match status" value="1"/>
</dbReference>
<keyword evidence="6" id="KW-1185">Reference proteome</keyword>
<dbReference type="Pfam" id="PF01547">
    <property type="entry name" value="SBP_bac_1"/>
    <property type="match status" value="1"/>
</dbReference>
<dbReference type="PANTHER" id="PTHR43649:SF29">
    <property type="entry name" value="OSMOPROTECTIVE COMPOUNDS-BINDING PROTEIN GGTB"/>
    <property type="match status" value="1"/>
</dbReference>
<reference evidence="5 6" key="1">
    <citation type="submission" date="2018-09" db="EMBL/GenBank/DDBJ databases">
        <authorList>
            <person name="Wang Z."/>
        </authorList>
    </citation>
    <scope>NUCLEOTIDE SEQUENCE [LARGE SCALE GENOMIC DNA]</scope>
    <source>
        <strain evidence="5 6">ALS 81</strain>
    </source>
</reference>
<dbReference type="AlphaFoldDB" id="A0A420EB51"/>
<accession>A0A420EB51</accession>
<feature type="chain" id="PRO_5019002944" evidence="4">
    <location>
        <begin position="23"/>
        <end position="409"/>
    </location>
</feature>
<dbReference type="Gene3D" id="3.40.190.10">
    <property type="entry name" value="Periplasmic binding protein-like II"/>
    <property type="match status" value="2"/>
</dbReference>
<dbReference type="GO" id="GO:0042597">
    <property type="term" value="C:periplasmic space"/>
    <property type="evidence" value="ECO:0007669"/>
    <property type="project" value="UniProtKB-SubCell"/>
</dbReference>
<dbReference type="Proteomes" id="UP000286482">
    <property type="component" value="Unassembled WGS sequence"/>
</dbReference>
<sequence>MRKSSLVSLAVSLAFGANLAMADTVTLDVTAWKGNKAEPAAMPELLEKFHSENPDIKVEFSYISRGDTDVVIPPRLQGGSNPPDVMMVDMPLVKTWGEAGMLADLGTDSPWFSQITPQVRDSLAPTGEVFVQPLEIVGLGNFVNLDLLAKAGVEQPPKTIDQLIDACKKLDAAGISPMLFSSELSGSMIIAANGIYGSEVMPWDLGSGEASFSDDEGFKKSFAMTQALIDAKCFEPKLQAGLDPWGTSLTEFSSGNVAMLPQGAWNIGSFDKQENLNYVFTALPGGAETGIALDTFGMGWAISSSTKHKEAAQRFLAFFADQENLGEFLKADSGYNPYVGGPSGLPELAQGYDEARSAGNIVMWPVFMNHWPATMNQGLNDGVAMFLLNSSDGPEEVLEYWDEAVEDSM</sequence>
<proteinExistence type="inferred from homology"/>
<dbReference type="OrthoDB" id="9769319at2"/>
<comment type="caution">
    <text evidence="5">The sequence shown here is derived from an EMBL/GenBank/DDBJ whole genome shotgun (WGS) entry which is preliminary data.</text>
</comment>
<dbReference type="RefSeq" id="WP_120355136.1">
    <property type="nucleotide sequence ID" value="NZ_RAQO01000006.1"/>
</dbReference>
<evidence type="ECO:0000256" key="2">
    <source>
        <dbReference type="ARBA" id="ARBA00008520"/>
    </source>
</evidence>
<organism evidence="5 6">
    <name type="scientific">Alginatibacterium sediminis</name>
    <dbReference type="NCBI Taxonomy" id="2164068"/>
    <lineage>
        <taxon>Bacteria</taxon>
        <taxon>Pseudomonadati</taxon>
        <taxon>Pseudomonadota</taxon>
        <taxon>Gammaproteobacteria</taxon>
        <taxon>Alteromonadales</taxon>
        <taxon>Alteromonadaceae</taxon>
        <taxon>Alginatibacterium</taxon>
    </lineage>
</organism>
<keyword evidence="4" id="KW-0732">Signal</keyword>
<protein>
    <submittedName>
        <fullName evidence="5">Carbohydrate ABC transporter substrate-binding protein</fullName>
    </submittedName>
</protein>
<dbReference type="InterPro" id="IPR006059">
    <property type="entry name" value="SBP"/>
</dbReference>
<comment type="similarity">
    <text evidence="2">Belongs to the bacterial solute-binding protein 1 family.</text>
</comment>
<keyword evidence="3" id="KW-0813">Transport</keyword>
<evidence type="ECO:0000256" key="1">
    <source>
        <dbReference type="ARBA" id="ARBA00004418"/>
    </source>
</evidence>
<evidence type="ECO:0000256" key="4">
    <source>
        <dbReference type="SAM" id="SignalP"/>
    </source>
</evidence>
<evidence type="ECO:0000313" key="6">
    <source>
        <dbReference type="Proteomes" id="UP000286482"/>
    </source>
</evidence>
<comment type="subcellular location">
    <subcellularLocation>
        <location evidence="1">Periplasm</location>
    </subcellularLocation>
</comment>
<name>A0A420EB51_9ALTE</name>
<evidence type="ECO:0000313" key="5">
    <source>
        <dbReference type="EMBL" id="RKF17910.1"/>
    </source>
</evidence>
<dbReference type="SUPFAM" id="SSF53850">
    <property type="entry name" value="Periplasmic binding protein-like II"/>
    <property type="match status" value="1"/>
</dbReference>
<gene>
    <name evidence="5" type="ORF">DBZ36_11710</name>
</gene>